<reference evidence="4 5" key="1">
    <citation type="submission" date="2013-01" db="EMBL/GenBank/DDBJ databases">
        <title>Whole genome shotgun sequence of Gordonia soli NBRC 108243.</title>
        <authorList>
            <person name="Isaki-Nakamura S."/>
            <person name="Hosoyama A."/>
            <person name="Tsuchikane K."/>
            <person name="Ando Y."/>
            <person name="Baba S."/>
            <person name="Ohji S."/>
            <person name="Hamada M."/>
            <person name="Tamura T."/>
            <person name="Yamazoe A."/>
            <person name="Yamazaki S."/>
            <person name="Fujita N."/>
        </authorList>
    </citation>
    <scope>NUCLEOTIDE SEQUENCE [LARGE SCALE GENOMIC DNA]</scope>
    <source>
        <strain evidence="4 5">NBRC 108243</strain>
    </source>
</reference>
<dbReference type="Gene3D" id="3.40.50.1110">
    <property type="entry name" value="SGNH hydrolase"/>
    <property type="match status" value="1"/>
</dbReference>
<dbReference type="AlphaFoldDB" id="M0QHC2"/>
<comment type="caution">
    <text evidence="4">The sequence shown here is derived from an EMBL/GenBank/DDBJ whole genome shotgun (WGS) entry which is preliminary data.</text>
</comment>
<dbReference type="GO" id="GO:0019433">
    <property type="term" value="P:triglyceride catabolic process"/>
    <property type="evidence" value="ECO:0007669"/>
    <property type="project" value="TreeGrafter"/>
</dbReference>
<evidence type="ECO:0000313" key="4">
    <source>
        <dbReference type="EMBL" id="GAC68035.1"/>
    </source>
</evidence>
<dbReference type="PANTHER" id="PTHR37981">
    <property type="entry name" value="LIPASE 2"/>
    <property type="match status" value="1"/>
</dbReference>
<dbReference type="InterPro" id="IPR013830">
    <property type="entry name" value="SGNH_hydro"/>
</dbReference>
<dbReference type="InterPro" id="IPR037460">
    <property type="entry name" value="SEST-like"/>
</dbReference>
<dbReference type="PANTHER" id="PTHR37981:SF1">
    <property type="entry name" value="SGNH HYDROLASE-TYPE ESTERASE DOMAIN-CONTAINING PROTEIN"/>
    <property type="match status" value="1"/>
</dbReference>
<feature type="domain" description="SGNH hydrolase-type esterase" evidence="3">
    <location>
        <begin position="54"/>
        <end position="286"/>
    </location>
</feature>
<dbReference type="eggNOG" id="COG2755">
    <property type="taxonomic scope" value="Bacteria"/>
</dbReference>
<organism evidence="4 5">
    <name type="scientific">Gordonia soli NBRC 108243</name>
    <dbReference type="NCBI Taxonomy" id="1223545"/>
    <lineage>
        <taxon>Bacteria</taxon>
        <taxon>Bacillati</taxon>
        <taxon>Actinomycetota</taxon>
        <taxon>Actinomycetes</taxon>
        <taxon>Mycobacteriales</taxon>
        <taxon>Gordoniaceae</taxon>
        <taxon>Gordonia</taxon>
    </lineage>
</organism>
<keyword evidence="2" id="KW-1015">Disulfide bond</keyword>
<feature type="active site" description="Nucleophile" evidence="1">
    <location>
        <position position="58"/>
    </location>
</feature>
<dbReference type="Proteomes" id="UP000011666">
    <property type="component" value="Unassembled WGS sequence"/>
</dbReference>
<dbReference type="Pfam" id="PF13472">
    <property type="entry name" value="Lipase_GDSL_2"/>
    <property type="match status" value="1"/>
</dbReference>
<evidence type="ECO:0000256" key="2">
    <source>
        <dbReference type="PIRSR" id="PIRSR637460-2"/>
    </source>
</evidence>
<dbReference type="InterPro" id="IPR036514">
    <property type="entry name" value="SGNH_hydro_sf"/>
</dbReference>
<dbReference type="CDD" id="cd01823">
    <property type="entry name" value="SEST_like"/>
    <property type="match status" value="1"/>
</dbReference>
<protein>
    <recommendedName>
        <fullName evidence="3">SGNH hydrolase-type esterase domain-containing protein</fullName>
    </recommendedName>
</protein>
<gene>
    <name evidence="4" type="ORF">GS4_11_03070</name>
</gene>
<feature type="disulfide bond" evidence="2">
    <location>
        <begin position="73"/>
        <end position="97"/>
    </location>
</feature>
<accession>M0QHC2</accession>
<evidence type="ECO:0000313" key="5">
    <source>
        <dbReference type="Proteomes" id="UP000011666"/>
    </source>
</evidence>
<dbReference type="RefSeq" id="WP_007619811.1">
    <property type="nucleotide sequence ID" value="NZ_BANX01000011.1"/>
</dbReference>
<proteinExistence type="predicted"/>
<dbReference type="SUPFAM" id="SSF52266">
    <property type="entry name" value="SGNH hydrolase"/>
    <property type="match status" value="1"/>
</dbReference>
<evidence type="ECO:0000259" key="3">
    <source>
        <dbReference type="Pfam" id="PF13472"/>
    </source>
</evidence>
<feature type="disulfide bond" evidence="2">
    <location>
        <begin position="216"/>
        <end position="264"/>
    </location>
</feature>
<keyword evidence="5" id="KW-1185">Reference proteome</keyword>
<dbReference type="EMBL" id="BANX01000011">
    <property type="protein sequence ID" value="GAC68035.1"/>
    <property type="molecule type" value="Genomic_DNA"/>
</dbReference>
<sequence>MKAIGTRRIVVVLASMAVLVALVGSVVALVGGGGEQAREAAPAPVQPRHLKYVALGSSYAAGPGSSPLADRRCLRTADNYPHQVAAARHFRLADASCSGATTANILSVPQLPAARAPQIDAVTPDTGLVTITIGGNDISYVGRVAAHSCRNQIAARSVAIHGCPPARARPEPTSGDYVAVQNSLVAVVEAVRARAPRATIVLVDYPPLIDPSGPRCGALGLSTAETAETVRIYDRLVAVTATAARESRALLVTVSKSGAAHTVCSSSPWLYGAQPPAPFHLNPRGKAGVARLVLDALRRSDGR</sequence>
<feature type="disulfide bond" evidence="2">
    <location>
        <begin position="149"/>
        <end position="163"/>
    </location>
</feature>
<name>M0QHC2_9ACTN</name>
<feature type="active site" evidence="1">
    <location>
        <position position="280"/>
    </location>
</feature>
<evidence type="ECO:0000256" key="1">
    <source>
        <dbReference type="PIRSR" id="PIRSR637460-1"/>
    </source>
</evidence>
<dbReference type="STRING" id="1223545.GS4_11_03070"/>
<dbReference type="GO" id="GO:0004806">
    <property type="term" value="F:triacylglycerol lipase activity"/>
    <property type="evidence" value="ECO:0007669"/>
    <property type="project" value="TreeGrafter"/>
</dbReference>